<evidence type="ECO:0000256" key="8">
    <source>
        <dbReference type="SAM" id="SignalP"/>
    </source>
</evidence>
<evidence type="ECO:0000256" key="7">
    <source>
        <dbReference type="ARBA" id="ARBA00023288"/>
    </source>
</evidence>
<evidence type="ECO:0000313" key="10">
    <source>
        <dbReference type="EMBL" id="PHH78444.1"/>
    </source>
</evidence>
<feature type="signal peptide" evidence="8">
    <location>
        <begin position="1"/>
        <end position="15"/>
    </location>
</feature>
<keyword evidence="4 8" id="KW-0732">Signal</keyword>
<dbReference type="InterPro" id="IPR046936">
    <property type="entry name" value="BIM1-like"/>
</dbReference>
<keyword evidence="3" id="KW-0336">GPI-anchor</keyword>
<comment type="subcellular location">
    <subcellularLocation>
        <location evidence="1">Cell membrane</location>
        <topology evidence="1">Lipid-anchor</topology>
        <topology evidence="1">GPI-anchor</topology>
    </subcellularLocation>
</comment>
<keyword evidence="11" id="KW-1185">Reference proteome</keyword>
<accession>A0A2C5ZG83</accession>
<evidence type="ECO:0000256" key="2">
    <source>
        <dbReference type="ARBA" id="ARBA00022475"/>
    </source>
</evidence>
<name>A0A2C5ZG83_9HYPO</name>
<comment type="caution">
    <text evidence="10">The sequence shown here is derived from an EMBL/GenBank/DDBJ whole genome shotgun (WGS) entry which is preliminary data.</text>
</comment>
<dbReference type="PANTHER" id="PTHR34992:SF1">
    <property type="entry name" value="COPPER ACQUISITION FACTOR BIM1-LIKE DOMAIN-CONTAINING PROTEIN"/>
    <property type="match status" value="1"/>
</dbReference>
<evidence type="ECO:0000256" key="3">
    <source>
        <dbReference type="ARBA" id="ARBA00022622"/>
    </source>
</evidence>
<reference evidence="10 11" key="1">
    <citation type="submission" date="2017-06" db="EMBL/GenBank/DDBJ databases">
        <title>Ant-infecting Ophiocordyceps genomes reveal a high diversity of potential behavioral manipulation genes and a possible major role for enterotoxins.</title>
        <authorList>
            <person name="De Bekker C."/>
            <person name="Evans H.C."/>
            <person name="Brachmann A."/>
            <person name="Hughes D.P."/>
        </authorList>
    </citation>
    <scope>NUCLEOTIDE SEQUENCE [LARGE SCALE GENOMIC DNA]</scope>
    <source>
        <strain evidence="10 11">Map16</strain>
    </source>
</reference>
<organism evidence="10 11">
    <name type="scientific">Ophiocordyceps camponoti-rufipedis</name>
    <dbReference type="NCBI Taxonomy" id="2004952"/>
    <lineage>
        <taxon>Eukaryota</taxon>
        <taxon>Fungi</taxon>
        <taxon>Dikarya</taxon>
        <taxon>Ascomycota</taxon>
        <taxon>Pezizomycotina</taxon>
        <taxon>Sordariomycetes</taxon>
        <taxon>Hypocreomycetidae</taxon>
        <taxon>Hypocreales</taxon>
        <taxon>Ophiocordycipitaceae</taxon>
        <taxon>Ophiocordyceps</taxon>
    </lineage>
</organism>
<dbReference type="AlphaFoldDB" id="A0A2C5ZG83"/>
<evidence type="ECO:0000256" key="6">
    <source>
        <dbReference type="ARBA" id="ARBA00023180"/>
    </source>
</evidence>
<protein>
    <recommendedName>
        <fullName evidence="9">Copper acquisition factor BIM1-like domain-containing protein</fullName>
    </recommendedName>
</protein>
<proteinExistence type="predicted"/>
<evidence type="ECO:0000256" key="1">
    <source>
        <dbReference type="ARBA" id="ARBA00004609"/>
    </source>
</evidence>
<feature type="chain" id="PRO_5013152177" description="Copper acquisition factor BIM1-like domain-containing protein" evidence="8">
    <location>
        <begin position="16"/>
        <end position="211"/>
    </location>
</feature>
<evidence type="ECO:0000259" key="9">
    <source>
        <dbReference type="Pfam" id="PF20238"/>
    </source>
</evidence>
<dbReference type="OrthoDB" id="2146436at2759"/>
<sequence length="211" mass="21711">MLLLAASLWLGLAAAHFQLLFPRSIGFSDENEDKAPCGGFAPDKAKDRFDFHVGGEALAMRLTHQQGNWLFRATMDVSANGGWTQLFPIVMQSGLGDFCEPAINVPAEFAGKKGVVSVVSSATDGLLYQCVAVNFVEGSASSRPSQCRNASSVQASFTSDDQLSALVGTGASSPSSTRTSAASATSSSGAAQALSWNKAAAAAAAVLGLMA</sequence>
<evidence type="ECO:0000313" key="11">
    <source>
        <dbReference type="Proteomes" id="UP000226431"/>
    </source>
</evidence>
<gene>
    <name evidence="10" type="ORF">CDD80_6851</name>
</gene>
<keyword evidence="5" id="KW-0472">Membrane</keyword>
<dbReference type="GO" id="GO:0005886">
    <property type="term" value="C:plasma membrane"/>
    <property type="evidence" value="ECO:0007669"/>
    <property type="project" value="UniProtKB-SubCell"/>
</dbReference>
<dbReference type="CDD" id="cd21176">
    <property type="entry name" value="LPMO_auxiliary-like"/>
    <property type="match status" value="1"/>
</dbReference>
<dbReference type="GO" id="GO:0098552">
    <property type="term" value="C:side of membrane"/>
    <property type="evidence" value="ECO:0007669"/>
    <property type="project" value="UniProtKB-KW"/>
</dbReference>
<keyword evidence="6" id="KW-0325">Glycoprotein</keyword>
<evidence type="ECO:0000256" key="5">
    <source>
        <dbReference type="ARBA" id="ARBA00023136"/>
    </source>
</evidence>
<dbReference type="Pfam" id="PF20238">
    <property type="entry name" value="BIM1-like_dom"/>
    <property type="match status" value="1"/>
</dbReference>
<dbReference type="EMBL" id="NJES01000079">
    <property type="protein sequence ID" value="PHH78444.1"/>
    <property type="molecule type" value="Genomic_DNA"/>
</dbReference>
<dbReference type="PANTHER" id="PTHR34992">
    <property type="entry name" value="HYPHAL ANASTAMOSIS-7 PROTEIN"/>
    <property type="match status" value="1"/>
</dbReference>
<evidence type="ECO:0000256" key="4">
    <source>
        <dbReference type="ARBA" id="ARBA00022729"/>
    </source>
</evidence>
<keyword evidence="7" id="KW-0449">Lipoprotein</keyword>
<dbReference type="Proteomes" id="UP000226431">
    <property type="component" value="Unassembled WGS sequence"/>
</dbReference>
<keyword evidence="2" id="KW-1003">Cell membrane</keyword>
<dbReference type="InterPro" id="IPR046530">
    <property type="entry name" value="BIM1-like_dom"/>
</dbReference>
<feature type="domain" description="Copper acquisition factor BIM1-like" evidence="9">
    <location>
        <begin position="15"/>
        <end position="151"/>
    </location>
</feature>